<dbReference type="EMBL" id="JAUEPU010000014">
    <property type="protein sequence ID" value="KAK0496818.1"/>
    <property type="molecule type" value="Genomic_DNA"/>
</dbReference>
<evidence type="ECO:0000313" key="3">
    <source>
        <dbReference type="Proteomes" id="UP001175228"/>
    </source>
</evidence>
<proteinExistence type="predicted"/>
<feature type="chain" id="PRO_5041225710" description="Secreted protein" evidence="1">
    <location>
        <begin position="31"/>
        <end position="154"/>
    </location>
</feature>
<reference evidence="2" key="1">
    <citation type="submission" date="2023-06" db="EMBL/GenBank/DDBJ databases">
        <authorList>
            <consortium name="Lawrence Berkeley National Laboratory"/>
            <person name="Ahrendt S."/>
            <person name="Sahu N."/>
            <person name="Indic B."/>
            <person name="Wong-Bajracharya J."/>
            <person name="Merenyi Z."/>
            <person name="Ke H.-M."/>
            <person name="Monk M."/>
            <person name="Kocsube S."/>
            <person name="Drula E."/>
            <person name="Lipzen A."/>
            <person name="Balint B."/>
            <person name="Henrissat B."/>
            <person name="Andreopoulos B."/>
            <person name="Martin F.M."/>
            <person name="Harder C.B."/>
            <person name="Rigling D."/>
            <person name="Ford K.L."/>
            <person name="Foster G.D."/>
            <person name="Pangilinan J."/>
            <person name="Papanicolaou A."/>
            <person name="Barry K."/>
            <person name="LaButti K."/>
            <person name="Viragh M."/>
            <person name="Koriabine M."/>
            <person name="Yan M."/>
            <person name="Riley R."/>
            <person name="Champramary S."/>
            <person name="Plett K.L."/>
            <person name="Tsai I.J."/>
            <person name="Slot J."/>
            <person name="Sipos G."/>
            <person name="Plett J."/>
            <person name="Nagy L.G."/>
            <person name="Grigoriev I.V."/>
        </authorList>
    </citation>
    <scope>NUCLEOTIDE SEQUENCE</scope>
    <source>
        <strain evidence="2">HWK02</strain>
    </source>
</reference>
<keyword evidence="1" id="KW-0732">Signal</keyword>
<evidence type="ECO:0000313" key="2">
    <source>
        <dbReference type="EMBL" id="KAK0496818.1"/>
    </source>
</evidence>
<organism evidence="2 3">
    <name type="scientific">Armillaria luteobubalina</name>
    <dbReference type="NCBI Taxonomy" id="153913"/>
    <lineage>
        <taxon>Eukaryota</taxon>
        <taxon>Fungi</taxon>
        <taxon>Dikarya</taxon>
        <taxon>Basidiomycota</taxon>
        <taxon>Agaricomycotina</taxon>
        <taxon>Agaricomycetes</taxon>
        <taxon>Agaricomycetidae</taxon>
        <taxon>Agaricales</taxon>
        <taxon>Marasmiineae</taxon>
        <taxon>Physalacriaceae</taxon>
        <taxon>Armillaria</taxon>
    </lineage>
</organism>
<dbReference type="Proteomes" id="UP001175228">
    <property type="component" value="Unassembled WGS sequence"/>
</dbReference>
<evidence type="ECO:0000256" key="1">
    <source>
        <dbReference type="SAM" id="SignalP"/>
    </source>
</evidence>
<gene>
    <name evidence="2" type="ORF">EDD18DRAFT_178102</name>
</gene>
<dbReference type="AlphaFoldDB" id="A0AA39Q5U7"/>
<feature type="signal peptide" evidence="1">
    <location>
        <begin position="1"/>
        <end position="30"/>
    </location>
</feature>
<protein>
    <recommendedName>
        <fullName evidence="4">Secreted protein</fullName>
    </recommendedName>
</protein>
<evidence type="ECO:0008006" key="4">
    <source>
        <dbReference type="Google" id="ProtNLM"/>
    </source>
</evidence>
<name>A0AA39Q5U7_9AGAR</name>
<keyword evidence="3" id="KW-1185">Reference proteome</keyword>
<accession>A0AA39Q5U7</accession>
<comment type="caution">
    <text evidence="2">The sequence shown here is derived from an EMBL/GenBank/DDBJ whole genome shotgun (WGS) entry which is preliminary data.</text>
</comment>
<sequence>MLSLFLEGAPFVRLRLMLVYHLMCSKPVSAEDREQRGDKVYVFRQCNARVLTRGNTRLLPTGTLFQRTPLLLASYCYVPCFTFLVCRNAPANISPILHKGDRHWSCYNSNSCVDLPTCLSAVFASTLDIHITYTLRVCMFLKPHDPLVKPVQSS</sequence>